<protein>
    <submittedName>
        <fullName evidence="1">Uncharacterized protein</fullName>
    </submittedName>
</protein>
<dbReference type="EMBL" id="REGN01003636">
    <property type="protein sequence ID" value="RNA21609.1"/>
    <property type="molecule type" value="Genomic_DNA"/>
</dbReference>
<reference evidence="1 2" key="1">
    <citation type="journal article" date="2018" name="Sci. Rep.">
        <title>Genomic signatures of local adaptation to the degree of environmental predictability in rotifers.</title>
        <authorList>
            <person name="Franch-Gras L."/>
            <person name="Hahn C."/>
            <person name="Garcia-Roger E.M."/>
            <person name="Carmona M.J."/>
            <person name="Serra M."/>
            <person name="Gomez A."/>
        </authorList>
    </citation>
    <scope>NUCLEOTIDE SEQUENCE [LARGE SCALE GENOMIC DNA]</scope>
    <source>
        <strain evidence="1">HYR1</strain>
    </source>
</reference>
<accession>A0A3M7RDS7</accession>
<gene>
    <name evidence="1" type="ORF">BpHYR1_049400</name>
</gene>
<evidence type="ECO:0000313" key="2">
    <source>
        <dbReference type="Proteomes" id="UP000276133"/>
    </source>
</evidence>
<organism evidence="1 2">
    <name type="scientific">Brachionus plicatilis</name>
    <name type="common">Marine rotifer</name>
    <name type="synonym">Brachionus muelleri</name>
    <dbReference type="NCBI Taxonomy" id="10195"/>
    <lineage>
        <taxon>Eukaryota</taxon>
        <taxon>Metazoa</taxon>
        <taxon>Spiralia</taxon>
        <taxon>Gnathifera</taxon>
        <taxon>Rotifera</taxon>
        <taxon>Eurotatoria</taxon>
        <taxon>Monogononta</taxon>
        <taxon>Pseudotrocha</taxon>
        <taxon>Ploima</taxon>
        <taxon>Brachionidae</taxon>
        <taxon>Brachionus</taxon>
    </lineage>
</organism>
<comment type="caution">
    <text evidence="1">The sequence shown here is derived from an EMBL/GenBank/DDBJ whole genome shotgun (WGS) entry which is preliminary data.</text>
</comment>
<name>A0A3M7RDS7_BRAPC</name>
<keyword evidence="2" id="KW-1185">Reference proteome</keyword>
<dbReference type="Proteomes" id="UP000276133">
    <property type="component" value="Unassembled WGS sequence"/>
</dbReference>
<sequence length="135" mass="15850">MFRLFEFSVDQCICSCTGHQHHVAKARIDHTKYNCTLHIPNSIFKNSKTFTKMKIIFMMNSSFKFSLKLKSYDNTFVSYLIRYSNEKIFKLTDSDDNFIEIKNGSSVTYQTIFLDINFETQFNETAVEIICYGNN</sequence>
<dbReference type="AlphaFoldDB" id="A0A3M7RDS7"/>
<evidence type="ECO:0000313" key="1">
    <source>
        <dbReference type="EMBL" id="RNA21609.1"/>
    </source>
</evidence>
<proteinExistence type="predicted"/>